<dbReference type="Proteomes" id="UP000829069">
    <property type="component" value="Chromosome"/>
</dbReference>
<keyword evidence="4 7" id="KW-1133">Transmembrane helix</keyword>
<dbReference type="Pfam" id="PF00482">
    <property type="entry name" value="T2SSF"/>
    <property type="match status" value="1"/>
</dbReference>
<dbReference type="EMBL" id="CP093326">
    <property type="protein sequence ID" value="UNK46568.1"/>
    <property type="molecule type" value="Genomic_DNA"/>
</dbReference>
<dbReference type="PANTHER" id="PTHR35007:SF4">
    <property type="entry name" value="CONSERVED TRANSMEMBRANE PROTEIN-RELATED"/>
    <property type="match status" value="1"/>
</dbReference>
<reference evidence="9 10" key="1">
    <citation type="submission" date="2022-03" db="EMBL/GenBank/DDBJ databases">
        <title>Isotopic signatures of nitrous oxide derived from detoxification processes.</title>
        <authorList>
            <person name="Behrendt U."/>
            <person name="Buchen C."/>
            <person name="Well R."/>
            <person name="Ulrich A."/>
            <person name="Rohe L."/>
            <person name="Kolb S."/>
            <person name="Schloter M."/>
            <person name="Horn M.A."/>
            <person name="Augustin J."/>
        </authorList>
    </citation>
    <scope>NUCLEOTIDE SEQUENCE [LARGE SCALE GENOMIC DNA]</scope>
    <source>
        <strain evidence="9 10">S4-C24</strain>
    </source>
</reference>
<dbReference type="RefSeq" id="WP_241914555.1">
    <property type="nucleotide sequence ID" value="NZ_CP093326.1"/>
</dbReference>
<protein>
    <submittedName>
        <fullName evidence="9">Type II secretion system F family protein</fullName>
    </submittedName>
</protein>
<evidence type="ECO:0000256" key="4">
    <source>
        <dbReference type="ARBA" id="ARBA00022989"/>
    </source>
</evidence>
<feature type="transmembrane region" description="Helical" evidence="7">
    <location>
        <begin position="231"/>
        <end position="251"/>
    </location>
</feature>
<comment type="subcellular location">
    <subcellularLocation>
        <location evidence="1">Cell membrane</location>
        <topology evidence="1">Multi-pass membrane protein</topology>
    </subcellularLocation>
</comment>
<accession>A0ABY3WDB7</accession>
<evidence type="ECO:0000313" key="9">
    <source>
        <dbReference type="EMBL" id="UNK46568.1"/>
    </source>
</evidence>
<evidence type="ECO:0000313" key="10">
    <source>
        <dbReference type="Proteomes" id="UP000829069"/>
    </source>
</evidence>
<name>A0ABY3WDB7_9MICC</name>
<dbReference type="PANTHER" id="PTHR35007">
    <property type="entry name" value="INTEGRAL MEMBRANE PROTEIN-RELATED"/>
    <property type="match status" value="1"/>
</dbReference>
<organism evidence="9 10">
    <name type="scientific">Arthrobacter sulfonylureivorans</name>
    <dbReference type="NCBI Taxonomy" id="2486855"/>
    <lineage>
        <taxon>Bacteria</taxon>
        <taxon>Bacillati</taxon>
        <taxon>Actinomycetota</taxon>
        <taxon>Actinomycetes</taxon>
        <taxon>Micrococcales</taxon>
        <taxon>Micrococcaceae</taxon>
        <taxon>Arthrobacter</taxon>
    </lineage>
</organism>
<keyword evidence="2" id="KW-1003">Cell membrane</keyword>
<keyword evidence="10" id="KW-1185">Reference proteome</keyword>
<proteinExistence type="predicted"/>
<evidence type="ECO:0000256" key="5">
    <source>
        <dbReference type="ARBA" id="ARBA00023136"/>
    </source>
</evidence>
<keyword evidence="3 7" id="KW-0812">Transmembrane</keyword>
<evidence type="ECO:0000256" key="6">
    <source>
        <dbReference type="SAM" id="MobiDB-lite"/>
    </source>
</evidence>
<feature type="domain" description="Type II secretion system protein GspF" evidence="8">
    <location>
        <begin position="143"/>
        <end position="218"/>
    </location>
</feature>
<evidence type="ECO:0000259" key="8">
    <source>
        <dbReference type="Pfam" id="PF00482"/>
    </source>
</evidence>
<feature type="region of interest" description="Disordered" evidence="6">
    <location>
        <begin position="84"/>
        <end position="108"/>
    </location>
</feature>
<evidence type="ECO:0000256" key="2">
    <source>
        <dbReference type="ARBA" id="ARBA00022475"/>
    </source>
</evidence>
<dbReference type="InterPro" id="IPR018076">
    <property type="entry name" value="T2SS_GspF_dom"/>
</dbReference>
<gene>
    <name evidence="9" type="ORF">MNQ99_04180</name>
</gene>
<evidence type="ECO:0000256" key="1">
    <source>
        <dbReference type="ARBA" id="ARBA00004651"/>
    </source>
</evidence>
<evidence type="ECO:0000256" key="3">
    <source>
        <dbReference type="ARBA" id="ARBA00022692"/>
    </source>
</evidence>
<sequence length="268" mass="28194">MTGFVVFLLTATACLLLLPWRQAGPAEMEAGSRRRAFINGRRRQVAAAQLDQLPLFVRQLAALLRSGRTPVQLWPDMLAVYAVPGPPDGEPQGSRKPDRTGPESGAPAGAAALVLPSLQAAAQAAALGLGIGPVLRRPQPAKGRRMDAAAAATQRMWHDLASCWEVSERTGAPLALLLENYARHLQDRLDGRAARRTALAGPKATATLLGWLPLLGLGLGTAMGADPLGTLLLSASGWPVLVVGAALMIGARLWSRELVRRAAGPDAL</sequence>
<keyword evidence="5 7" id="KW-0472">Membrane</keyword>
<evidence type="ECO:0000256" key="7">
    <source>
        <dbReference type="SAM" id="Phobius"/>
    </source>
</evidence>